<sequence>SSPSANTVLPEGQFQYEALNLYSAICASNGTPPVPVGARSLVLLVRNAARLSGDLHPSDGEAASVQLALRAAERDVGSAVAHQVFRVTRALDVVDVGFGDGFLRDASTSSLSTPWWTQPSVRAPHHGHNVEDPSFEAGVDDDPVSCSSRFCAAHCLLRRAASAAAPVVRLFPFAYSTFNDNLKSAMARVLDLPQAGIRLSSHTMRRSGSAICCGSDNFATPTVAGFGRWASTETLENVYLRDIADAFNRFVVGLLATWSPSGA</sequence>
<gene>
    <name evidence="1" type="ORF">FOZ63_017957</name>
</gene>
<dbReference type="AlphaFoldDB" id="A0A7J6RG93"/>
<comment type="caution">
    <text evidence="1">The sequence shown here is derived from an EMBL/GenBank/DDBJ whole genome shotgun (WGS) entry which is preliminary data.</text>
</comment>
<evidence type="ECO:0000313" key="1">
    <source>
        <dbReference type="EMBL" id="KAF4719714.1"/>
    </source>
</evidence>
<protein>
    <submittedName>
        <fullName evidence="1">Uncharacterized protein</fullName>
    </submittedName>
</protein>
<dbReference type="OMA" id="GSAICCD"/>
<organism evidence="1 2">
    <name type="scientific">Perkinsus olseni</name>
    <name type="common">Perkinsus atlanticus</name>
    <dbReference type="NCBI Taxonomy" id="32597"/>
    <lineage>
        <taxon>Eukaryota</taxon>
        <taxon>Sar</taxon>
        <taxon>Alveolata</taxon>
        <taxon>Perkinsozoa</taxon>
        <taxon>Perkinsea</taxon>
        <taxon>Perkinsida</taxon>
        <taxon>Perkinsidae</taxon>
        <taxon>Perkinsus</taxon>
    </lineage>
</organism>
<keyword evidence="2" id="KW-1185">Reference proteome</keyword>
<reference evidence="1 2" key="1">
    <citation type="submission" date="2020-04" db="EMBL/GenBank/DDBJ databases">
        <title>Perkinsus olseni comparative genomics.</title>
        <authorList>
            <person name="Bogema D.R."/>
        </authorList>
    </citation>
    <scope>NUCLEOTIDE SEQUENCE [LARGE SCALE GENOMIC DNA]</scope>
    <source>
        <strain evidence="1 2">ATCC PRA-207</strain>
    </source>
</reference>
<proteinExistence type="predicted"/>
<name>A0A7J6RG93_PEROL</name>
<accession>A0A7J6RG93</accession>
<evidence type="ECO:0000313" key="2">
    <source>
        <dbReference type="Proteomes" id="UP000553632"/>
    </source>
</evidence>
<dbReference type="Proteomes" id="UP000553632">
    <property type="component" value="Unassembled WGS sequence"/>
</dbReference>
<dbReference type="EMBL" id="JABANO010025751">
    <property type="protein sequence ID" value="KAF4719714.1"/>
    <property type="molecule type" value="Genomic_DNA"/>
</dbReference>
<feature type="non-terminal residue" evidence="1">
    <location>
        <position position="263"/>
    </location>
</feature>